<protein>
    <submittedName>
        <fullName evidence="1">Uncharacterized protein</fullName>
    </submittedName>
</protein>
<dbReference type="KEGG" id="tva:4750318"/>
<proteinExistence type="predicted"/>
<reference evidence="1" key="1">
    <citation type="submission" date="2006-10" db="EMBL/GenBank/DDBJ databases">
        <authorList>
            <person name="Amadeo P."/>
            <person name="Zhao Q."/>
            <person name="Wortman J."/>
            <person name="Fraser-Liggett C."/>
            <person name="Carlton J."/>
        </authorList>
    </citation>
    <scope>NUCLEOTIDE SEQUENCE</scope>
    <source>
        <strain evidence="1">G3</strain>
    </source>
</reference>
<name>A2FR53_TRIV3</name>
<keyword evidence="2" id="KW-1185">Reference proteome</keyword>
<dbReference type="InParanoid" id="A2FR53"/>
<evidence type="ECO:0000313" key="2">
    <source>
        <dbReference type="Proteomes" id="UP000001542"/>
    </source>
</evidence>
<dbReference type="VEuPathDB" id="TrichDB:TVAGG3_0231850"/>
<accession>A2FR53</accession>
<dbReference type="RefSeq" id="XP_001305535.1">
    <property type="nucleotide sequence ID" value="XM_001305534.1"/>
</dbReference>
<dbReference type="AlphaFoldDB" id="A2FR53"/>
<dbReference type="OrthoDB" id="10482272at2759"/>
<sequence>MADNVKYLEFFENNKDNPDALEKFIGLSALIHVSPARRTPILQQIERAKNKEGKITKAWDKFEQRNKGKSESEALYQIIQLGLENNNYLERVINLMAYLISIPQLRLFTQPLLEETNFINAIPLDHPLISIFDYFLSYQYQFDKGVLTYKEATSEYNKFIINFQDEINKIDPNLPLSKASINELQSYSYIYGVLSEVPKELIAKILNILNITPSNDSNHNLYSISRALQPPQDSQEKIPSHILPIRSPPDIVYPQFTKYALSMTDATLQVFLQKRYNFANNLMDLLKNVLEALNPNNEVRFHRNAVPLRIPSIQTSNSKKTGIIINLALDPTFLQWDIQGFSEGEIIYLLNVIDSFENEENNILCVGCIVKNVLANHTLQVKVDADDVPSRNYNAVVKLPLYLNRDGQKLLELANCINIENIPKKVLDSFIGFKNSQGPGISLIEYPFGTTCIDHAARFVTENFVYGEKTLVICPNTQIIDNFLRKMKNFEKNLIPSFYYLRLDMSPEISFQVAVRTKDQILQTLIDSGIDKAWCQSCLTAINFLKSDNKIDKTVIDCLEQLRPLEYLGSVDKCVDYLKKNVAQIVFQLSTQELKFENIKFKNLVVLDNFLVQDSDIIRILTSCKPEVVKFYGQKSSEEFNKFFNLDPAFRRMITSSTYNKEFYSIIDQKDSNIINFIQKFNQNSEIHEPITIPVIVNPCHYFETSSQEESIEISIASAFFLRMTGLNPSEILIVVPNDEICAIAVDLMKKRASWNPNLLLMKERIVAINKIIQENLDAFAICGDLSFQGFSDINEISLFLADRATGILLLSGPKFDGNMMENVNDLKIAFGEKFGKIFEKGERNVFDVLSSEMFLQLVYHMQCQIAQ</sequence>
<gene>
    <name evidence="1" type="ORF">TVAG_178820</name>
</gene>
<dbReference type="EMBL" id="DS113957">
    <property type="protein sequence ID" value="EAX92605.1"/>
    <property type="molecule type" value="Genomic_DNA"/>
</dbReference>
<dbReference type="Proteomes" id="UP000001542">
    <property type="component" value="Unassembled WGS sequence"/>
</dbReference>
<reference evidence="1" key="2">
    <citation type="journal article" date="2007" name="Science">
        <title>Draft genome sequence of the sexually transmitted pathogen Trichomonas vaginalis.</title>
        <authorList>
            <person name="Carlton J.M."/>
            <person name="Hirt R.P."/>
            <person name="Silva J.C."/>
            <person name="Delcher A.L."/>
            <person name="Schatz M."/>
            <person name="Zhao Q."/>
            <person name="Wortman J.R."/>
            <person name="Bidwell S.L."/>
            <person name="Alsmark U.C.M."/>
            <person name="Besteiro S."/>
            <person name="Sicheritz-Ponten T."/>
            <person name="Noel C.J."/>
            <person name="Dacks J.B."/>
            <person name="Foster P.G."/>
            <person name="Simillion C."/>
            <person name="Van de Peer Y."/>
            <person name="Miranda-Saavedra D."/>
            <person name="Barton G.J."/>
            <person name="Westrop G.D."/>
            <person name="Mueller S."/>
            <person name="Dessi D."/>
            <person name="Fiori P.L."/>
            <person name="Ren Q."/>
            <person name="Paulsen I."/>
            <person name="Zhang H."/>
            <person name="Bastida-Corcuera F.D."/>
            <person name="Simoes-Barbosa A."/>
            <person name="Brown M.T."/>
            <person name="Hayes R.D."/>
            <person name="Mukherjee M."/>
            <person name="Okumura C.Y."/>
            <person name="Schneider R."/>
            <person name="Smith A.J."/>
            <person name="Vanacova S."/>
            <person name="Villalvazo M."/>
            <person name="Haas B.J."/>
            <person name="Pertea M."/>
            <person name="Feldblyum T.V."/>
            <person name="Utterback T.R."/>
            <person name="Shu C.L."/>
            <person name="Osoegawa K."/>
            <person name="de Jong P.J."/>
            <person name="Hrdy I."/>
            <person name="Horvathova L."/>
            <person name="Zubacova Z."/>
            <person name="Dolezal P."/>
            <person name="Malik S.B."/>
            <person name="Logsdon J.M. Jr."/>
            <person name="Henze K."/>
            <person name="Gupta A."/>
            <person name="Wang C.C."/>
            <person name="Dunne R.L."/>
            <person name="Upcroft J.A."/>
            <person name="Upcroft P."/>
            <person name="White O."/>
            <person name="Salzberg S.L."/>
            <person name="Tang P."/>
            <person name="Chiu C.-H."/>
            <person name="Lee Y.-S."/>
            <person name="Embley T.M."/>
            <person name="Coombs G.H."/>
            <person name="Mottram J.C."/>
            <person name="Tachezy J."/>
            <person name="Fraser-Liggett C.M."/>
            <person name="Johnson P.J."/>
        </authorList>
    </citation>
    <scope>NUCLEOTIDE SEQUENCE [LARGE SCALE GENOMIC DNA]</scope>
    <source>
        <strain evidence="1">G3</strain>
    </source>
</reference>
<evidence type="ECO:0000313" key="1">
    <source>
        <dbReference type="EMBL" id="EAX92605.1"/>
    </source>
</evidence>
<dbReference type="VEuPathDB" id="TrichDB:TVAG_178820"/>
<organism evidence="1 2">
    <name type="scientific">Trichomonas vaginalis (strain ATCC PRA-98 / G3)</name>
    <dbReference type="NCBI Taxonomy" id="412133"/>
    <lineage>
        <taxon>Eukaryota</taxon>
        <taxon>Metamonada</taxon>
        <taxon>Parabasalia</taxon>
        <taxon>Trichomonadida</taxon>
        <taxon>Trichomonadidae</taxon>
        <taxon>Trichomonas</taxon>
    </lineage>
</organism>